<keyword evidence="1" id="KW-0175">Coiled coil</keyword>
<dbReference type="HOGENOM" id="CLU_051171_0_0_4"/>
<evidence type="ECO:0000256" key="2">
    <source>
        <dbReference type="SAM" id="MobiDB-lite"/>
    </source>
</evidence>
<feature type="coiled-coil region" evidence="1">
    <location>
        <begin position="301"/>
        <end position="339"/>
    </location>
</feature>
<evidence type="ECO:0000256" key="1">
    <source>
        <dbReference type="SAM" id="Coils"/>
    </source>
</evidence>
<protein>
    <submittedName>
        <fullName evidence="3">Uncharacterized protein</fullName>
    </submittedName>
</protein>
<dbReference type="AlphaFoldDB" id="E6V7F9"/>
<proteinExistence type="predicted"/>
<dbReference type="KEGG" id="vpe:Varpa_0661"/>
<dbReference type="EMBL" id="CP002417">
    <property type="protein sequence ID" value="ADU34881.1"/>
    <property type="molecule type" value="Genomic_DNA"/>
</dbReference>
<feature type="region of interest" description="Disordered" evidence="2">
    <location>
        <begin position="419"/>
        <end position="440"/>
    </location>
</feature>
<evidence type="ECO:0000313" key="3">
    <source>
        <dbReference type="EMBL" id="ADU34881.1"/>
    </source>
</evidence>
<gene>
    <name evidence="3" type="ordered locus">Varpa_0661</name>
</gene>
<reference evidence="3 4" key="2">
    <citation type="journal article" date="2013" name="Genome Announc.">
        <title>Genome of the Root-Associated Plant Growth-Promoting Bacterium Variovorax paradoxus Strain EPS.</title>
        <authorList>
            <person name="Han J.I."/>
            <person name="Spain J.C."/>
            <person name="Leadbetter J.R."/>
            <person name="Ovchinnikova G."/>
            <person name="Goodwin L.A."/>
            <person name="Han C.S."/>
            <person name="Woyke T."/>
            <person name="Davenport K.W."/>
            <person name="Orwin P.M."/>
        </authorList>
    </citation>
    <scope>NUCLEOTIDE SEQUENCE [LARGE SCALE GENOMIC DNA]</scope>
    <source>
        <strain evidence="3 4">EPS</strain>
    </source>
</reference>
<dbReference type="Proteomes" id="UP000008917">
    <property type="component" value="Chromosome"/>
</dbReference>
<sequence>MIVSESVTREQLYEMVWSEAMLQVAKRFGVSSSYMARVCTDLRVPRPARGYWAKLQHGQILERPSLPTALPGDATVWSKGLQLPTSYPSLIRPPSLEGAHPGRSKKLATEAKHGLVAGVRELYLKSRASEVGLLRPYKRLLADIVVGEGLLDETLDFANKFFVALTSRGHRVVLAPPDARMRRSEVDERDVPNKNRFHHPVWSPDRVTVVYIKGIPIGLTIFELTEETEMMYVDGKYLPVRKLTPEQVRRFKPPRYWTTTKSQISGRRCLQAYCPYWRVNWTRQWRETKNGQLPGLIKEIIRELEGVAPELQAKLEEAERQAEIERVRWDQEREQAKLEAERAWVAKMRADARIELLRAITSWDEARRIMDFFEAVEREAEHIGNEQRAWMLDRLDKARQLVGSIDGLEVLRHWRAPEERCAATRPVPPSGPEEPPAESS</sequence>
<reference evidence="4" key="1">
    <citation type="submission" date="2010-12" db="EMBL/GenBank/DDBJ databases">
        <title>Complete sequence of Variovorax paradoxus EPS.</title>
        <authorList>
            <consortium name="US DOE Joint Genome Institute"/>
            <person name="Lucas S."/>
            <person name="Copeland A."/>
            <person name="Lapidus A."/>
            <person name="Cheng J.-F."/>
            <person name="Goodwin L."/>
            <person name="Pitluck S."/>
            <person name="Teshima H."/>
            <person name="Detter J.C."/>
            <person name="Han C."/>
            <person name="Tapia R."/>
            <person name="Land M."/>
            <person name="Hauser L."/>
            <person name="Kyrpides N."/>
            <person name="Ivanova N."/>
            <person name="Ovchinnikova G."/>
            <person name="Orwin P."/>
            <person name="Han J.-I.G."/>
            <person name="Woyke T."/>
        </authorList>
    </citation>
    <scope>NUCLEOTIDE SEQUENCE [LARGE SCALE GENOMIC DNA]</scope>
    <source>
        <strain evidence="4">EPS</strain>
    </source>
</reference>
<name>E6V7F9_VARPE</name>
<dbReference type="eggNOG" id="COG3064">
    <property type="taxonomic scope" value="Bacteria"/>
</dbReference>
<organism evidence="3 4">
    <name type="scientific">Variovorax paradoxus (strain EPS)</name>
    <dbReference type="NCBI Taxonomy" id="595537"/>
    <lineage>
        <taxon>Bacteria</taxon>
        <taxon>Pseudomonadati</taxon>
        <taxon>Pseudomonadota</taxon>
        <taxon>Betaproteobacteria</taxon>
        <taxon>Burkholderiales</taxon>
        <taxon>Comamonadaceae</taxon>
        <taxon>Variovorax</taxon>
    </lineage>
</organism>
<dbReference type="STRING" id="595537.Varpa_0661"/>
<evidence type="ECO:0000313" key="4">
    <source>
        <dbReference type="Proteomes" id="UP000008917"/>
    </source>
</evidence>
<accession>E6V7F9</accession>